<accession>A0ABU2JAP2</accession>
<evidence type="ECO:0000256" key="1">
    <source>
        <dbReference type="SAM" id="MobiDB-lite"/>
    </source>
</evidence>
<protein>
    <submittedName>
        <fullName evidence="2">Uncharacterized protein</fullName>
    </submittedName>
</protein>
<comment type="caution">
    <text evidence="2">The sequence shown here is derived from an EMBL/GenBank/DDBJ whole genome shotgun (WGS) entry which is preliminary data.</text>
</comment>
<keyword evidence="3" id="KW-1185">Reference proteome</keyword>
<dbReference type="Proteomes" id="UP001183176">
    <property type="component" value="Unassembled WGS sequence"/>
</dbReference>
<evidence type="ECO:0000313" key="2">
    <source>
        <dbReference type="EMBL" id="MDT0261714.1"/>
    </source>
</evidence>
<feature type="region of interest" description="Disordered" evidence="1">
    <location>
        <begin position="31"/>
        <end position="64"/>
    </location>
</feature>
<gene>
    <name evidence="2" type="ORF">RM423_09935</name>
</gene>
<sequence length="64" mass="7174">MWLFLSSRIRTWLLLAVALPLARTIIHRAAASASRRDPNSTAASMLRRADSTLTSLARRRRGRG</sequence>
<dbReference type="RefSeq" id="WP_311422867.1">
    <property type="nucleotide sequence ID" value="NZ_JAVREH010000009.1"/>
</dbReference>
<organism evidence="2 3">
    <name type="scientific">Jatrophihabitans lederbergiae</name>
    <dbReference type="NCBI Taxonomy" id="3075547"/>
    <lineage>
        <taxon>Bacteria</taxon>
        <taxon>Bacillati</taxon>
        <taxon>Actinomycetota</taxon>
        <taxon>Actinomycetes</taxon>
        <taxon>Jatrophihabitantales</taxon>
        <taxon>Jatrophihabitantaceae</taxon>
        <taxon>Jatrophihabitans</taxon>
    </lineage>
</organism>
<evidence type="ECO:0000313" key="3">
    <source>
        <dbReference type="Proteomes" id="UP001183176"/>
    </source>
</evidence>
<name>A0ABU2JAP2_9ACTN</name>
<dbReference type="EMBL" id="JAVREH010000009">
    <property type="protein sequence ID" value="MDT0261714.1"/>
    <property type="molecule type" value="Genomic_DNA"/>
</dbReference>
<reference evidence="3" key="1">
    <citation type="submission" date="2023-07" db="EMBL/GenBank/DDBJ databases">
        <title>30 novel species of actinomycetes from the DSMZ collection.</title>
        <authorList>
            <person name="Nouioui I."/>
        </authorList>
    </citation>
    <scope>NUCLEOTIDE SEQUENCE [LARGE SCALE GENOMIC DNA]</scope>
    <source>
        <strain evidence="3">DSM 44399</strain>
    </source>
</reference>
<proteinExistence type="predicted"/>